<dbReference type="OrthoDB" id="5187906at2"/>
<evidence type="ECO:0000256" key="1">
    <source>
        <dbReference type="SAM" id="MobiDB-lite"/>
    </source>
</evidence>
<organism evidence="2 3">
    <name type="scientific">Hymenobacter arizonensis</name>
    <name type="common">Siccationidurans arizonensis</name>
    <dbReference type="NCBI Taxonomy" id="1227077"/>
    <lineage>
        <taxon>Bacteria</taxon>
        <taxon>Pseudomonadati</taxon>
        <taxon>Bacteroidota</taxon>
        <taxon>Cytophagia</taxon>
        <taxon>Cytophagales</taxon>
        <taxon>Hymenobacteraceae</taxon>
        <taxon>Hymenobacter</taxon>
    </lineage>
</organism>
<sequence>MKKPIRTCPQCGELVEGRPNKKYCSEACKGLHFRENAGSECFVLMSTPDSRDEEFAPAGYEEEQEEEEPLKLETYWQKREREEKAQKDQRAATELHEQFCQIVKEFLAVEGRQLAEKPVSEFLDQVDELSNAYRQHPYLKQATSLAPRRLKELYNLQDTLCEVLQEIGRKSLWRSKTDSYELTSKWRKQLRSLLIAD</sequence>
<dbReference type="STRING" id="1227077.SAMN04515668_2798"/>
<evidence type="ECO:0000313" key="3">
    <source>
        <dbReference type="Proteomes" id="UP000199029"/>
    </source>
</evidence>
<gene>
    <name evidence="2" type="ORF">SAMN04515668_2798</name>
</gene>
<name>A0A1I5Z7Y2_HYMAR</name>
<accession>A0A1I5Z7Y2</accession>
<dbReference type="EMBL" id="FOXS01000003">
    <property type="protein sequence ID" value="SFQ52589.1"/>
    <property type="molecule type" value="Genomic_DNA"/>
</dbReference>
<dbReference type="Proteomes" id="UP000199029">
    <property type="component" value="Unassembled WGS sequence"/>
</dbReference>
<reference evidence="3" key="1">
    <citation type="submission" date="2016-10" db="EMBL/GenBank/DDBJ databases">
        <authorList>
            <person name="Varghese N."/>
            <person name="Submissions S."/>
        </authorList>
    </citation>
    <scope>NUCLEOTIDE SEQUENCE [LARGE SCALE GENOMIC DNA]</scope>
    <source>
        <strain evidence="3">OR362-8,ATCC BAA-1266,JCM 13504</strain>
    </source>
</reference>
<protein>
    <submittedName>
        <fullName evidence="2">Uncharacterized protein</fullName>
    </submittedName>
</protein>
<feature type="region of interest" description="Disordered" evidence="1">
    <location>
        <begin position="50"/>
        <end position="69"/>
    </location>
</feature>
<proteinExistence type="predicted"/>
<evidence type="ECO:0000313" key="2">
    <source>
        <dbReference type="EMBL" id="SFQ52589.1"/>
    </source>
</evidence>
<dbReference type="RefSeq" id="WP_143080207.1">
    <property type="nucleotide sequence ID" value="NZ_FOXS01000003.1"/>
</dbReference>
<dbReference type="AlphaFoldDB" id="A0A1I5Z7Y2"/>
<keyword evidence="3" id="KW-1185">Reference proteome</keyword>